<feature type="compositionally biased region" description="Gly residues" evidence="1">
    <location>
        <begin position="1"/>
        <end position="10"/>
    </location>
</feature>
<gene>
    <name evidence="2" type="ORF">GCM10025863_02600</name>
</gene>
<accession>A0ABM8FPP9</accession>
<protein>
    <submittedName>
        <fullName evidence="2">Uncharacterized protein</fullName>
    </submittedName>
</protein>
<evidence type="ECO:0000256" key="1">
    <source>
        <dbReference type="SAM" id="MobiDB-lite"/>
    </source>
</evidence>
<reference evidence="3" key="1">
    <citation type="journal article" date="2019" name="Int. J. Syst. Evol. Microbiol.">
        <title>The Global Catalogue of Microorganisms (GCM) 10K type strain sequencing project: providing services to taxonomists for standard genome sequencing and annotation.</title>
        <authorList>
            <consortium name="The Broad Institute Genomics Platform"/>
            <consortium name="The Broad Institute Genome Sequencing Center for Infectious Disease"/>
            <person name="Wu L."/>
            <person name="Ma J."/>
        </authorList>
    </citation>
    <scope>NUCLEOTIDE SEQUENCE [LARGE SCALE GENOMIC DNA]</scope>
    <source>
        <strain evidence="3">NBRC 106310</strain>
    </source>
</reference>
<organism evidence="2 3">
    <name type="scientific">Microbacterium suwonense</name>
    <dbReference type="NCBI Taxonomy" id="683047"/>
    <lineage>
        <taxon>Bacteria</taxon>
        <taxon>Bacillati</taxon>
        <taxon>Actinomycetota</taxon>
        <taxon>Actinomycetes</taxon>
        <taxon>Micrococcales</taxon>
        <taxon>Microbacteriaceae</taxon>
        <taxon>Microbacterium</taxon>
    </lineage>
</organism>
<keyword evidence="3" id="KW-1185">Reference proteome</keyword>
<proteinExistence type="predicted"/>
<dbReference type="Proteomes" id="UP001321543">
    <property type="component" value="Chromosome"/>
</dbReference>
<evidence type="ECO:0000313" key="2">
    <source>
        <dbReference type="EMBL" id="BDZ37646.1"/>
    </source>
</evidence>
<sequence>MLTGQHGGESLGDAGLLGQAHQGGHDLVGHEVLRQIHMQVGELQAQLLDPVGVGGEPGAQIGEKPSCSAVSSAQAEVVVESMGAVMKATLAPDSAVRDLGVT</sequence>
<feature type="region of interest" description="Disordered" evidence="1">
    <location>
        <begin position="1"/>
        <end position="22"/>
    </location>
</feature>
<name>A0ABM8FPP9_9MICO</name>
<dbReference type="EMBL" id="AP027728">
    <property type="protein sequence ID" value="BDZ37646.1"/>
    <property type="molecule type" value="Genomic_DNA"/>
</dbReference>
<evidence type="ECO:0000313" key="3">
    <source>
        <dbReference type="Proteomes" id="UP001321543"/>
    </source>
</evidence>